<keyword evidence="2" id="KW-1185">Reference proteome</keyword>
<protein>
    <submittedName>
        <fullName evidence="1">Uncharacterized protein</fullName>
    </submittedName>
</protein>
<organism evidence="1 2">
    <name type="scientific">Plakobranchus ocellatus</name>
    <dbReference type="NCBI Taxonomy" id="259542"/>
    <lineage>
        <taxon>Eukaryota</taxon>
        <taxon>Metazoa</taxon>
        <taxon>Spiralia</taxon>
        <taxon>Lophotrochozoa</taxon>
        <taxon>Mollusca</taxon>
        <taxon>Gastropoda</taxon>
        <taxon>Heterobranchia</taxon>
        <taxon>Euthyneura</taxon>
        <taxon>Panpulmonata</taxon>
        <taxon>Sacoglossa</taxon>
        <taxon>Placobranchoidea</taxon>
        <taxon>Plakobranchidae</taxon>
        <taxon>Plakobranchus</taxon>
    </lineage>
</organism>
<comment type="caution">
    <text evidence="1">The sequence shown here is derived from an EMBL/GenBank/DDBJ whole genome shotgun (WGS) entry which is preliminary data.</text>
</comment>
<dbReference type="EMBL" id="BLXT01004995">
    <property type="protein sequence ID" value="GFO19015.1"/>
    <property type="molecule type" value="Genomic_DNA"/>
</dbReference>
<gene>
    <name evidence="1" type="ORF">PoB_004552000</name>
</gene>
<sequence length="142" mass="15876">MITFQDSIDLQIHQQRRSIFELTGKNCVLISIDNTASLAKKAVTSENLHNVIFENVEGAKGPENPDMPMMVGVTTIKAQALREKVTRPTESNKLLMQWKGGFDLLATPTRYTRTETESKSIHKKLLAIRNCHGPERGNRATG</sequence>
<evidence type="ECO:0000313" key="1">
    <source>
        <dbReference type="EMBL" id="GFO19015.1"/>
    </source>
</evidence>
<dbReference type="AlphaFoldDB" id="A0AAV4BEK8"/>
<accession>A0AAV4BEK8</accession>
<evidence type="ECO:0000313" key="2">
    <source>
        <dbReference type="Proteomes" id="UP000735302"/>
    </source>
</evidence>
<reference evidence="1 2" key="1">
    <citation type="journal article" date="2021" name="Elife">
        <title>Chloroplast acquisition without the gene transfer in kleptoplastic sea slugs, Plakobranchus ocellatus.</title>
        <authorList>
            <person name="Maeda T."/>
            <person name="Takahashi S."/>
            <person name="Yoshida T."/>
            <person name="Shimamura S."/>
            <person name="Takaki Y."/>
            <person name="Nagai Y."/>
            <person name="Toyoda A."/>
            <person name="Suzuki Y."/>
            <person name="Arimoto A."/>
            <person name="Ishii H."/>
            <person name="Satoh N."/>
            <person name="Nishiyama T."/>
            <person name="Hasebe M."/>
            <person name="Maruyama T."/>
            <person name="Minagawa J."/>
            <person name="Obokata J."/>
            <person name="Shigenobu S."/>
        </authorList>
    </citation>
    <scope>NUCLEOTIDE SEQUENCE [LARGE SCALE GENOMIC DNA]</scope>
</reference>
<dbReference type="Proteomes" id="UP000735302">
    <property type="component" value="Unassembled WGS sequence"/>
</dbReference>
<proteinExistence type="predicted"/>
<name>A0AAV4BEK8_9GAST</name>